<dbReference type="GO" id="GO:0005524">
    <property type="term" value="F:ATP binding"/>
    <property type="evidence" value="ECO:0007669"/>
    <property type="project" value="UniProtKB-KW"/>
</dbReference>
<evidence type="ECO:0000259" key="5">
    <source>
        <dbReference type="PROSITE" id="PS51192"/>
    </source>
</evidence>
<protein>
    <submittedName>
        <fullName evidence="7">Recombination helicase-like protein</fullName>
    </submittedName>
</protein>
<dbReference type="SMART" id="SM00490">
    <property type="entry name" value="HELICc"/>
    <property type="match status" value="1"/>
</dbReference>
<feature type="domain" description="Helicase C-terminal" evidence="6">
    <location>
        <begin position="442"/>
        <end position="590"/>
    </location>
</feature>
<dbReference type="GO" id="GO:0003677">
    <property type="term" value="F:DNA binding"/>
    <property type="evidence" value="ECO:0007669"/>
    <property type="project" value="InterPro"/>
</dbReference>
<dbReference type="GO" id="GO:0016787">
    <property type="term" value="F:hydrolase activity"/>
    <property type="evidence" value="ECO:0007669"/>
    <property type="project" value="UniProtKB-KW"/>
</dbReference>
<name>A0A142F1G5_9CAUD</name>
<dbReference type="InterPro" id="IPR001650">
    <property type="entry name" value="Helicase_C-like"/>
</dbReference>
<dbReference type="Proteomes" id="UP000201588">
    <property type="component" value="Segment"/>
</dbReference>
<dbReference type="InterPro" id="IPR006935">
    <property type="entry name" value="Helicase/UvrB_N"/>
</dbReference>
<dbReference type="Pfam" id="PF00271">
    <property type="entry name" value="Helicase_C"/>
    <property type="match status" value="1"/>
</dbReference>
<dbReference type="Pfam" id="PF04851">
    <property type="entry name" value="ResIII"/>
    <property type="match status" value="2"/>
</dbReference>
<dbReference type="PANTHER" id="PTHR11274">
    <property type="entry name" value="RAD25/XP-B DNA REPAIR HELICASE"/>
    <property type="match status" value="1"/>
</dbReference>
<sequence length="590" mass="67456">MKITIGTMYSKVDFLGNTLLRERVQEVMHHQLGIKVDGAMYSRAYRNGVWDGITDFYDMKEDKFHTGLLPQFLDGIRKLQEKDHMITYELEDTRPPKIISPDDIDEEIILGNGDQEPIILRDYQYESVKKVLEDQVGIVNLATNAGKTETAAGVMQQMIPYLKKGERIAFFTHSKEIFNQSAERISKRLKLTERQVGKIGDGKFDIKNKQIVFVMVPTLNSALKDPKKGIKFTQKENVIKFIAEQIAPKFKNTANTRQLLRNYIKNCSLTTRVWQLAQEQLEYIAYDKKFTDKTAQMQLNKYVVEFDKIMEKKNKTKYKKYKETLDFLDSVKVMIADECHHGKADTWFNSLSLCSNSSYRVGLTGTVDKKDKMSWQRLQALFGGVISRVSNDFLINKGISSKPTIRVVPIKQPSNIEIINNYLEAYKLGIVENDHRNEVIVKLVAGYKKAKPGGILVSVKEIDHGDRILEMLQDIGLDVDFIHGGSESDHRINTLDKFSKGELDIMIASTIIDEGVDMKSIGCMVLAAGGKSMRQQLQRIGRGLRLNGIDGNKVMVFDFYDQTNKYLLNHSKERIKIFKEESFDVKILGE</sequence>
<dbReference type="SMART" id="SM00487">
    <property type="entry name" value="DEXDc"/>
    <property type="match status" value="1"/>
</dbReference>
<proteinExistence type="predicted"/>
<dbReference type="InterPro" id="IPR050615">
    <property type="entry name" value="ATP-dep_DNA_Helicase"/>
</dbReference>
<dbReference type="SUPFAM" id="SSF52540">
    <property type="entry name" value="P-loop containing nucleoside triphosphate hydrolases"/>
    <property type="match status" value="2"/>
</dbReference>
<keyword evidence="2" id="KW-0378">Hydrolase</keyword>
<dbReference type="EMBL" id="KU640380">
    <property type="protein sequence ID" value="AMQ66622.1"/>
    <property type="molecule type" value="Genomic_DNA"/>
</dbReference>
<keyword evidence="4" id="KW-0067">ATP-binding</keyword>
<dbReference type="InterPro" id="IPR027417">
    <property type="entry name" value="P-loop_NTPase"/>
</dbReference>
<dbReference type="Gene3D" id="3.40.50.300">
    <property type="entry name" value="P-loop containing nucleotide triphosphate hydrolases"/>
    <property type="match status" value="3"/>
</dbReference>
<dbReference type="RefSeq" id="YP_009275312.1">
    <property type="nucleotide sequence ID" value="NC_030925.1"/>
</dbReference>
<dbReference type="InterPro" id="IPR014001">
    <property type="entry name" value="Helicase_ATP-bd"/>
</dbReference>
<dbReference type="KEGG" id="vg:28799507"/>
<keyword evidence="3 7" id="KW-0347">Helicase</keyword>
<keyword evidence="1" id="KW-0547">Nucleotide-binding</keyword>
<organism evidence="7 8">
    <name type="scientific">Bacillus phage Shbh1</name>
    <dbReference type="NCBI Taxonomy" id="1796992"/>
    <lineage>
        <taxon>Viruses</taxon>
        <taxon>Duplodnaviria</taxon>
        <taxon>Heunggongvirae</taxon>
        <taxon>Uroviricota</taxon>
        <taxon>Caudoviricetes</taxon>
        <taxon>Herelleviridae</taxon>
        <taxon>Bastillevirinae</taxon>
        <taxon>Shalavirus</taxon>
        <taxon>Shalavirus Shbh1</taxon>
    </lineage>
</organism>
<dbReference type="Gene3D" id="3.30.780.20">
    <property type="match status" value="1"/>
</dbReference>
<evidence type="ECO:0000256" key="2">
    <source>
        <dbReference type="ARBA" id="ARBA00022801"/>
    </source>
</evidence>
<evidence type="ECO:0000259" key="6">
    <source>
        <dbReference type="PROSITE" id="PS51194"/>
    </source>
</evidence>
<evidence type="ECO:0000313" key="8">
    <source>
        <dbReference type="Proteomes" id="UP000201588"/>
    </source>
</evidence>
<dbReference type="GeneID" id="28799507"/>
<dbReference type="PROSITE" id="PS51194">
    <property type="entry name" value="HELICASE_CTER"/>
    <property type="match status" value="1"/>
</dbReference>
<dbReference type="InterPro" id="IPR049430">
    <property type="entry name" value="UvsW_N_sf"/>
</dbReference>
<keyword evidence="8" id="KW-1185">Reference proteome</keyword>
<evidence type="ECO:0000256" key="3">
    <source>
        <dbReference type="ARBA" id="ARBA00022806"/>
    </source>
</evidence>
<dbReference type="OrthoDB" id="2008at10239"/>
<evidence type="ECO:0000256" key="1">
    <source>
        <dbReference type="ARBA" id="ARBA00022741"/>
    </source>
</evidence>
<dbReference type="PROSITE" id="PS51192">
    <property type="entry name" value="HELICASE_ATP_BIND_1"/>
    <property type="match status" value="1"/>
</dbReference>
<evidence type="ECO:0000256" key="4">
    <source>
        <dbReference type="ARBA" id="ARBA00022840"/>
    </source>
</evidence>
<dbReference type="GO" id="GO:0004386">
    <property type="term" value="F:helicase activity"/>
    <property type="evidence" value="ECO:0007669"/>
    <property type="project" value="UniProtKB-KW"/>
</dbReference>
<feature type="domain" description="Helicase ATP-binding" evidence="5">
    <location>
        <begin position="128"/>
        <end position="385"/>
    </location>
</feature>
<dbReference type="PANTHER" id="PTHR11274:SF0">
    <property type="entry name" value="GENERAL TRANSCRIPTION AND DNA REPAIR FACTOR IIH HELICASE SUBUNIT XPB"/>
    <property type="match status" value="1"/>
</dbReference>
<reference evidence="7 8" key="1">
    <citation type="submission" date="2016-01" db="EMBL/GenBank/DDBJ databases">
        <title>Isolation and characterization of bacteriophages from East Africa Rift Valley soda lakes.</title>
        <authorList>
            <person name="van Zyl L.J."/>
            <person name="Nemavhulani S."/>
            <person name="Cowan D.A."/>
            <person name="Trindade M.I."/>
        </authorList>
    </citation>
    <scope>NUCLEOTIDE SEQUENCE [LARGE SCALE GENOMIC DNA]</scope>
</reference>
<accession>A0A142F1G5</accession>
<evidence type="ECO:0000313" key="7">
    <source>
        <dbReference type="EMBL" id="AMQ66622.1"/>
    </source>
</evidence>